<proteinExistence type="predicted"/>
<keyword evidence="2" id="KW-0472">Membrane</keyword>
<evidence type="ECO:0000313" key="4">
    <source>
        <dbReference type="Proteomes" id="UP000320672"/>
    </source>
</evidence>
<name>A0A517MC03_9BACT</name>
<reference evidence="3 4" key="1">
    <citation type="submission" date="2019-02" db="EMBL/GenBank/DDBJ databases">
        <title>Deep-cultivation of Planctomycetes and their phenomic and genomic characterization uncovers novel biology.</title>
        <authorList>
            <person name="Wiegand S."/>
            <person name="Jogler M."/>
            <person name="Boedeker C."/>
            <person name="Pinto D."/>
            <person name="Vollmers J."/>
            <person name="Rivas-Marin E."/>
            <person name="Kohn T."/>
            <person name="Peeters S.H."/>
            <person name="Heuer A."/>
            <person name="Rast P."/>
            <person name="Oberbeckmann S."/>
            <person name="Bunk B."/>
            <person name="Jeske O."/>
            <person name="Meyerdierks A."/>
            <person name="Storesund J.E."/>
            <person name="Kallscheuer N."/>
            <person name="Luecker S."/>
            <person name="Lage O.M."/>
            <person name="Pohl T."/>
            <person name="Merkel B.J."/>
            <person name="Hornburger P."/>
            <person name="Mueller R.-W."/>
            <person name="Bruemmer F."/>
            <person name="Labrenz M."/>
            <person name="Spormann A.M."/>
            <person name="Op den Camp H."/>
            <person name="Overmann J."/>
            <person name="Amann R."/>
            <person name="Jetten M.S.M."/>
            <person name="Mascher T."/>
            <person name="Medema M.H."/>
            <person name="Devos D.P."/>
            <person name="Kaster A.-K."/>
            <person name="Ovreas L."/>
            <person name="Rohde M."/>
            <person name="Galperin M.Y."/>
            <person name="Jogler C."/>
        </authorList>
    </citation>
    <scope>NUCLEOTIDE SEQUENCE [LARGE SCALE GENOMIC DNA]</scope>
    <source>
        <strain evidence="3 4">FF011L</strain>
    </source>
</reference>
<accession>A0A517MC03</accession>
<sequence>MSAASIILAIALFAFVIWLEVNERNEPKAGDEDSTFDDSYLRARHRGRRIVNLLLTIAAGFILVAGLLGPGPTWIAMWLAVCGLLVVVLVLGMHDMVRTNRYLAKKLPEIREKTIDRFGTRSNESTGGSNVPQVNED</sequence>
<feature type="region of interest" description="Disordered" evidence="1">
    <location>
        <begin position="118"/>
        <end position="137"/>
    </location>
</feature>
<feature type="transmembrane region" description="Helical" evidence="2">
    <location>
        <begin position="75"/>
        <end position="97"/>
    </location>
</feature>
<organism evidence="3 4">
    <name type="scientific">Roseimaritima multifibrata</name>
    <dbReference type="NCBI Taxonomy" id="1930274"/>
    <lineage>
        <taxon>Bacteria</taxon>
        <taxon>Pseudomonadati</taxon>
        <taxon>Planctomycetota</taxon>
        <taxon>Planctomycetia</taxon>
        <taxon>Pirellulales</taxon>
        <taxon>Pirellulaceae</taxon>
        <taxon>Roseimaritima</taxon>
    </lineage>
</organism>
<evidence type="ECO:0000256" key="1">
    <source>
        <dbReference type="SAM" id="MobiDB-lite"/>
    </source>
</evidence>
<feature type="transmembrane region" description="Helical" evidence="2">
    <location>
        <begin position="50"/>
        <end position="69"/>
    </location>
</feature>
<dbReference type="Proteomes" id="UP000320672">
    <property type="component" value="Chromosome"/>
</dbReference>
<feature type="transmembrane region" description="Helical" evidence="2">
    <location>
        <begin position="6"/>
        <end position="21"/>
    </location>
</feature>
<gene>
    <name evidence="3" type="ORF">FF011L_11340</name>
</gene>
<keyword evidence="4" id="KW-1185">Reference proteome</keyword>
<keyword evidence="2" id="KW-1133">Transmembrane helix</keyword>
<keyword evidence="2" id="KW-0812">Transmembrane</keyword>
<protein>
    <submittedName>
        <fullName evidence="3">Uncharacterized protein</fullName>
    </submittedName>
</protein>
<dbReference type="RefSeq" id="WP_145350650.1">
    <property type="nucleotide sequence ID" value="NZ_CP036262.1"/>
</dbReference>
<dbReference type="OrthoDB" id="284519at2"/>
<dbReference type="KEGG" id="rml:FF011L_11340"/>
<dbReference type="AlphaFoldDB" id="A0A517MC03"/>
<dbReference type="EMBL" id="CP036262">
    <property type="protein sequence ID" value="QDS92391.1"/>
    <property type="molecule type" value="Genomic_DNA"/>
</dbReference>
<evidence type="ECO:0000313" key="3">
    <source>
        <dbReference type="EMBL" id="QDS92391.1"/>
    </source>
</evidence>
<evidence type="ECO:0000256" key="2">
    <source>
        <dbReference type="SAM" id="Phobius"/>
    </source>
</evidence>
<feature type="compositionally biased region" description="Polar residues" evidence="1">
    <location>
        <begin position="120"/>
        <end position="137"/>
    </location>
</feature>